<dbReference type="CDD" id="cd00531">
    <property type="entry name" value="NTF2_like"/>
    <property type="match status" value="1"/>
</dbReference>
<dbReference type="OrthoDB" id="7585039at2"/>
<protein>
    <submittedName>
        <fullName evidence="2">SnoaL-like domain-containing protein</fullName>
    </submittedName>
</protein>
<evidence type="ECO:0000313" key="3">
    <source>
        <dbReference type="Proteomes" id="UP000231644"/>
    </source>
</evidence>
<dbReference type="EMBL" id="FOLX01000001">
    <property type="protein sequence ID" value="SFC89671.1"/>
    <property type="molecule type" value="Genomic_DNA"/>
</dbReference>
<keyword evidence="3" id="KW-1185">Reference proteome</keyword>
<gene>
    <name evidence="2" type="ORF">SAMN05421762_2637</name>
</gene>
<dbReference type="AlphaFoldDB" id="A0A1I1MW98"/>
<feature type="domain" description="SnoaL-like" evidence="1">
    <location>
        <begin position="11"/>
        <end position="138"/>
    </location>
</feature>
<dbReference type="Gene3D" id="3.10.450.50">
    <property type="match status" value="1"/>
</dbReference>
<evidence type="ECO:0000259" key="1">
    <source>
        <dbReference type="Pfam" id="PF13577"/>
    </source>
</evidence>
<dbReference type="InterPro" id="IPR037401">
    <property type="entry name" value="SnoaL-like"/>
</dbReference>
<dbReference type="STRING" id="517719.SAMN05421762_2637"/>
<dbReference type="InterPro" id="IPR032710">
    <property type="entry name" value="NTF2-like_dom_sf"/>
</dbReference>
<dbReference type="SUPFAM" id="SSF54427">
    <property type="entry name" value="NTF2-like"/>
    <property type="match status" value="1"/>
</dbReference>
<accession>A0A1I1MW98</accession>
<sequence>MTQAVDITIDTLLDREKIRDCLYRYARGVDRADEAALRSAYWPDANDCHGSYNGPIDGFVDWARKVWAAKARNVHLISNILIEFDGSAPQPVLAQVESYFLALQRGPAPTGGEAQVLLAGRYCDRFEKRGTEWRIADRVVIYDWMDPQTAPDQDEATRFGPRQPIGAAFPDDVIYRWTQGGPA</sequence>
<dbReference type="Proteomes" id="UP000231644">
    <property type="component" value="Unassembled WGS sequence"/>
</dbReference>
<dbReference type="Pfam" id="PF13577">
    <property type="entry name" value="SnoaL_4"/>
    <property type="match status" value="1"/>
</dbReference>
<dbReference type="RefSeq" id="WP_093447245.1">
    <property type="nucleotide sequence ID" value="NZ_FNZG01000001.1"/>
</dbReference>
<organism evidence="2 3">
    <name type="scientific">Pseudooceanicola nitratireducens</name>
    <dbReference type="NCBI Taxonomy" id="517719"/>
    <lineage>
        <taxon>Bacteria</taxon>
        <taxon>Pseudomonadati</taxon>
        <taxon>Pseudomonadota</taxon>
        <taxon>Alphaproteobacteria</taxon>
        <taxon>Rhodobacterales</taxon>
        <taxon>Paracoccaceae</taxon>
        <taxon>Pseudooceanicola</taxon>
    </lineage>
</organism>
<reference evidence="2 3" key="1">
    <citation type="submission" date="2016-10" db="EMBL/GenBank/DDBJ databases">
        <authorList>
            <person name="de Groot N.N."/>
        </authorList>
    </citation>
    <scope>NUCLEOTIDE SEQUENCE [LARGE SCALE GENOMIC DNA]</scope>
    <source>
        <strain evidence="2 3">DSM 29619</strain>
    </source>
</reference>
<proteinExistence type="predicted"/>
<evidence type="ECO:0000313" key="2">
    <source>
        <dbReference type="EMBL" id="SFC89671.1"/>
    </source>
</evidence>
<name>A0A1I1MW98_9RHOB</name>